<dbReference type="PANTHER" id="PTHR43806:SF11">
    <property type="entry name" value="CEREVISIN-RELATED"/>
    <property type="match status" value="1"/>
</dbReference>
<dbReference type="SMART" id="SM00191">
    <property type="entry name" value="Int_alpha"/>
    <property type="match status" value="6"/>
</dbReference>
<dbReference type="RefSeq" id="WP_359215851.1">
    <property type="nucleotide sequence ID" value="NZ_JBEZAM010000080.1"/>
</dbReference>
<evidence type="ECO:0000256" key="8">
    <source>
        <dbReference type="PROSITE-ProRule" id="PRU01240"/>
    </source>
</evidence>
<dbReference type="PANTHER" id="PTHR43806">
    <property type="entry name" value="PEPTIDASE S8"/>
    <property type="match status" value="1"/>
</dbReference>
<comment type="similarity">
    <text evidence="1 8 9">Belongs to the peptidase S8 family.</text>
</comment>
<reference evidence="11 12" key="1">
    <citation type="submission" date="2024-06" db="EMBL/GenBank/DDBJ databases">
        <title>The Natural Products Discovery Center: Release of the First 8490 Sequenced Strains for Exploring Actinobacteria Biosynthetic Diversity.</title>
        <authorList>
            <person name="Kalkreuter E."/>
            <person name="Kautsar S.A."/>
            <person name="Yang D."/>
            <person name="Bader C.D."/>
            <person name="Teijaro C.N."/>
            <person name="Fluegel L."/>
            <person name="Davis C.M."/>
            <person name="Simpson J.R."/>
            <person name="Lauterbach L."/>
            <person name="Steele A.D."/>
            <person name="Gui C."/>
            <person name="Meng S."/>
            <person name="Li G."/>
            <person name="Viehrig K."/>
            <person name="Ye F."/>
            <person name="Su P."/>
            <person name="Kiefer A.F."/>
            <person name="Nichols A."/>
            <person name="Cepeda A.J."/>
            <person name="Yan W."/>
            <person name="Fan B."/>
            <person name="Jiang Y."/>
            <person name="Adhikari A."/>
            <person name="Zheng C.-J."/>
            <person name="Schuster L."/>
            <person name="Cowan T.M."/>
            <person name="Smanski M.J."/>
            <person name="Chevrette M.G."/>
            <person name="De Carvalho L.P.S."/>
            <person name="Shen B."/>
        </authorList>
    </citation>
    <scope>NUCLEOTIDE SEQUENCE [LARGE SCALE GENOMIC DNA]</scope>
    <source>
        <strain evidence="11 12">NPDC045705</strain>
    </source>
</reference>
<keyword evidence="2 8" id="KW-0645">Protease</keyword>
<dbReference type="InterPro" id="IPR050131">
    <property type="entry name" value="Peptidase_S8_subtilisin-like"/>
</dbReference>
<keyword evidence="3" id="KW-0732">Signal</keyword>
<dbReference type="PROSITE" id="PS00138">
    <property type="entry name" value="SUBTILASE_SER"/>
    <property type="match status" value="1"/>
</dbReference>
<dbReference type="Pfam" id="PF00082">
    <property type="entry name" value="Peptidase_S8"/>
    <property type="match status" value="1"/>
</dbReference>
<dbReference type="InterPro" id="IPR013517">
    <property type="entry name" value="FG-GAP"/>
</dbReference>
<evidence type="ECO:0000256" key="1">
    <source>
        <dbReference type="ARBA" id="ARBA00011073"/>
    </source>
</evidence>
<feature type="active site" description="Charge relay system" evidence="8">
    <location>
        <position position="134"/>
    </location>
</feature>
<dbReference type="Gene3D" id="2.130.10.130">
    <property type="entry name" value="Integrin alpha, N-terminal"/>
    <property type="match status" value="2"/>
</dbReference>
<evidence type="ECO:0000256" key="3">
    <source>
        <dbReference type="ARBA" id="ARBA00022729"/>
    </source>
</evidence>
<dbReference type="InterPro" id="IPR022398">
    <property type="entry name" value="Peptidase_S8_His-AS"/>
</dbReference>
<proteinExistence type="inferred from homology"/>
<feature type="domain" description="Peptidase S8/S53" evidence="10">
    <location>
        <begin position="125"/>
        <end position="407"/>
    </location>
</feature>
<evidence type="ECO:0000313" key="11">
    <source>
        <dbReference type="EMBL" id="MEU7297783.1"/>
    </source>
</evidence>
<name>A0ABV3D7W8_STREX</name>
<dbReference type="Pfam" id="PF01839">
    <property type="entry name" value="FG-GAP"/>
    <property type="match status" value="2"/>
</dbReference>
<accession>A0ABV3D7W8</accession>
<dbReference type="PROSITE" id="PS00137">
    <property type="entry name" value="SUBTILASE_HIS"/>
    <property type="match status" value="1"/>
</dbReference>
<gene>
    <name evidence="11" type="ORF">AB0A76_32075</name>
</gene>
<evidence type="ECO:0000256" key="6">
    <source>
        <dbReference type="ARBA" id="ARBA00022825"/>
    </source>
</evidence>
<dbReference type="Gene3D" id="3.40.50.200">
    <property type="entry name" value="Peptidase S8/S53 domain"/>
    <property type="match status" value="1"/>
</dbReference>
<dbReference type="Proteomes" id="UP001551210">
    <property type="component" value="Unassembled WGS sequence"/>
</dbReference>
<protein>
    <submittedName>
        <fullName evidence="11">S8 family serine peptidase</fullName>
    </submittedName>
</protein>
<feature type="active site" description="Charge relay system" evidence="8">
    <location>
        <position position="374"/>
    </location>
</feature>
<comment type="caution">
    <text evidence="11">The sequence shown here is derived from an EMBL/GenBank/DDBJ whole genome shotgun (WGS) entry which is preliminary data.</text>
</comment>
<keyword evidence="7" id="KW-0325">Glycoprotein</keyword>
<keyword evidence="12" id="KW-1185">Reference proteome</keyword>
<dbReference type="PROSITE" id="PS51470">
    <property type="entry name" value="FG_GAP"/>
    <property type="match status" value="1"/>
</dbReference>
<evidence type="ECO:0000256" key="2">
    <source>
        <dbReference type="ARBA" id="ARBA00022670"/>
    </source>
</evidence>
<evidence type="ECO:0000256" key="7">
    <source>
        <dbReference type="ARBA" id="ARBA00023180"/>
    </source>
</evidence>
<dbReference type="InterPro" id="IPR013519">
    <property type="entry name" value="Int_alpha_beta-p"/>
</dbReference>
<dbReference type="InterPro" id="IPR023827">
    <property type="entry name" value="Peptidase_S8_Asp-AS"/>
</dbReference>
<sequence length="913" mass="90291">MTTVSLGAIPAHAAAPLSTSTTVDATDGIIDPPLYDATAAGGTVRVNVVTENRTDIPDAASAGETKQSFSTLPVVTLKVDRAGLDALAAKPGVVSVTEDTPVPPSLDGSIPLIGGDKAIAAGKTGAGSAIAILDTGVATQHPFLKGRVKAEACFSPSDPDLGASSLCPDGTDRQEGIGTADSEAGACATASGCDHGTHVAGIAAGNGAGLTGAPARGVAPGADLIAIQVFSRFDSDDYCGGSAPCVLSFTSAQLAGLEKVLQLRQAGTPVIAANLSLGGGRYTGDCTTDPRKLAIDNLLGAGVATVVAAGNNGYTDAVSAPGCVASAVTVGSTTPDDELSAFTNRGPLLDLFAPGTGIVSSVTGGGYAPKNGTSMAAPHVAGAFAVLRQAFPTKTVTELQALLKSSGRTIGYTGATTPRLDLGQALAPKKTGIVDFNGDGVEDIAIADPAATVGGVTTAGTVWVTYGGGKGTVGINQNLDWVPGGAEQSDWFGEELATVDYDKDGYTDLVVGTPSEDVGSAVDAGFVDILHGAAGGLGTGTKKNTHLEQGQGTGAIAGSAAEAGDRMGHAIAAGTTRAGVPYLLIGNPGEALGTHTGAGSAFYVHGNTSVTIHQDSAGVPGSVEKDDKFGFSVTGDSNFLAIGSPGEAIGTDAKSGGVALFNPAKLDAEGKPTPLAGLDQDNPAISGGAEPGDEFGFAVAIAPFRASTAATASESILAIGSPGEGVVVDGENRLNAGRVVQIRIKPDGTWSYLRELKQGTADDTVSGTSETGDRMGETLAAVNTAPDAVSTSASMRLAVGTPGEAIGTVTQAGAVHTFSLAGSAGTNDRWIEAGDGDGIPGTPGTKQYLGKSLSFTATRLYVGMAYGPNAGGALYALPMSNVTVGGTVAPVTAYKPGTGGVPTGGVRFGYASR</sequence>
<dbReference type="EMBL" id="JBEZAM010000080">
    <property type="protein sequence ID" value="MEU7297783.1"/>
    <property type="molecule type" value="Genomic_DNA"/>
</dbReference>
<dbReference type="PRINTS" id="PR00723">
    <property type="entry name" value="SUBTILISIN"/>
</dbReference>
<evidence type="ECO:0000256" key="9">
    <source>
        <dbReference type="RuleBase" id="RU003355"/>
    </source>
</evidence>
<evidence type="ECO:0000259" key="10">
    <source>
        <dbReference type="Pfam" id="PF00082"/>
    </source>
</evidence>
<dbReference type="InterPro" id="IPR036852">
    <property type="entry name" value="Peptidase_S8/S53_dom_sf"/>
</dbReference>
<dbReference type="InterPro" id="IPR023828">
    <property type="entry name" value="Peptidase_S8_Ser-AS"/>
</dbReference>
<evidence type="ECO:0000313" key="12">
    <source>
        <dbReference type="Proteomes" id="UP001551210"/>
    </source>
</evidence>
<keyword evidence="4" id="KW-0677">Repeat</keyword>
<dbReference type="PROSITE" id="PS00136">
    <property type="entry name" value="SUBTILASE_ASP"/>
    <property type="match status" value="1"/>
</dbReference>
<dbReference type="InterPro" id="IPR015500">
    <property type="entry name" value="Peptidase_S8_subtilisin-rel"/>
</dbReference>
<evidence type="ECO:0000256" key="5">
    <source>
        <dbReference type="ARBA" id="ARBA00022801"/>
    </source>
</evidence>
<dbReference type="PROSITE" id="PS51892">
    <property type="entry name" value="SUBTILASE"/>
    <property type="match status" value="1"/>
</dbReference>
<keyword evidence="6 8" id="KW-0720">Serine protease</keyword>
<feature type="active site" description="Charge relay system" evidence="8">
    <location>
        <position position="195"/>
    </location>
</feature>
<dbReference type="InterPro" id="IPR000209">
    <property type="entry name" value="Peptidase_S8/S53_dom"/>
</dbReference>
<dbReference type="InterPro" id="IPR028994">
    <property type="entry name" value="Integrin_alpha_N"/>
</dbReference>
<keyword evidence="5 8" id="KW-0378">Hydrolase</keyword>
<dbReference type="SUPFAM" id="SSF52743">
    <property type="entry name" value="Subtilisin-like"/>
    <property type="match status" value="1"/>
</dbReference>
<organism evidence="11 12">
    <name type="scientific">Streptomyces exfoliatus</name>
    <name type="common">Streptomyces hydrogenans</name>
    <dbReference type="NCBI Taxonomy" id="1905"/>
    <lineage>
        <taxon>Bacteria</taxon>
        <taxon>Bacillati</taxon>
        <taxon>Actinomycetota</taxon>
        <taxon>Actinomycetes</taxon>
        <taxon>Kitasatosporales</taxon>
        <taxon>Streptomycetaceae</taxon>
        <taxon>Streptomyces</taxon>
    </lineage>
</organism>
<evidence type="ECO:0000256" key="4">
    <source>
        <dbReference type="ARBA" id="ARBA00022737"/>
    </source>
</evidence>